<dbReference type="InterPro" id="IPR006119">
    <property type="entry name" value="Resolv_N"/>
</dbReference>
<dbReference type="Pfam" id="PF00239">
    <property type="entry name" value="Resolvase"/>
    <property type="match status" value="1"/>
</dbReference>
<evidence type="ECO:0000313" key="4">
    <source>
        <dbReference type="EMBL" id="WEK18869.1"/>
    </source>
</evidence>
<dbReference type="InterPro" id="IPR038109">
    <property type="entry name" value="DNA_bind_recomb_sf"/>
</dbReference>
<dbReference type="CDD" id="cd00338">
    <property type="entry name" value="Ser_Recombinase"/>
    <property type="match status" value="1"/>
</dbReference>
<evidence type="ECO:0000313" key="5">
    <source>
        <dbReference type="Proteomes" id="UP001214530"/>
    </source>
</evidence>
<name>A0AAJ5W8A1_9SPHI</name>
<dbReference type="PROSITE" id="PS51736">
    <property type="entry name" value="RECOMBINASES_3"/>
    <property type="match status" value="1"/>
</dbReference>
<dbReference type="InterPro" id="IPR050639">
    <property type="entry name" value="SSR_resolvase"/>
</dbReference>
<dbReference type="Gene3D" id="3.40.50.1390">
    <property type="entry name" value="Resolvase, N-terminal catalytic domain"/>
    <property type="match status" value="1"/>
</dbReference>
<dbReference type="AlphaFoldDB" id="A0AAJ5W8A1"/>
<dbReference type="Gene3D" id="3.90.1750.20">
    <property type="entry name" value="Putative Large Serine Recombinase, Chain B, Domain 2"/>
    <property type="match status" value="1"/>
</dbReference>
<feature type="domain" description="Resolvase/invertase-type recombinase catalytic" evidence="2">
    <location>
        <begin position="5"/>
        <end position="155"/>
    </location>
</feature>
<dbReference type="PANTHER" id="PTHR30461:SF23">
    <property type="entry name" value="DNA RECOMBINASE-RELATED"/>
    <property type="match status" value="1"/>
</dbReference>
<accession>A0AAJ5W8A1</accession>
<dbReference type="PANTHER" id="PTHR30461">
    <property type="entry name" value="DNA-INVERTASE FROM LAMBDOID PROPHAGE"/>
    <property type="match status" value="1"/>
</dbReference>
<dbReference type="InterPro" id="IPR036162">
    <property type="entry name" value="Resolvase-like_N_sf"/>
</dbReference>
<dbReference type="SUPFAM" id="SSF53041">
    <property type="entry name" value="Resolvase-like"/>
    <property type="match status" value="1"/>
</dbReference>
<proteinExistence type="predicted"/>
<feature type="coiled-coil region" evidence="1">
    <location>
        <begin position="364"/>
        <end position="391"/>
    </location>
</feature>
<dbReference type="SMART" id="SM00857">
    <property type="entry name" value="Resolvase"/>
    <property type="match status" value="1"/>
</dbReference>
<evidence type="ECO:0000259" key="3">
    <source>
        <dbReference type="PROSITE" id="PS51737"/>
    </source>
</evidence>
<gene>
    <name evidence="4" type="ORF">P0Y49_19010</name>
</gene>
<feature type="domain" description="Recombinase" evidence="3">
    <location>
        <begin position="162"/>
        <end position="272"/>
    </location>
</feature>
<reference evidence="4" key="1">
    <citation type="submission" date="2023-03" db="EMBL/GenBank/DDBJ databases">
        <title>Andean soil-derived lignocellulolytic bacterial consortium as a source of novel taxa and putative plastic-active enzymes.</title>
        <authorList>
            <person name="Diaz-Garcia L."/>
            <person name="Chuvochina M."/>
            <person name="Feuerriegel G."/>
            <person name="Bunk B."/>
            <person name="Sproer C."/>
            <person name="Streit W.R."/>
            <person name="Rodriguez L.M."/>
            <person name="Overmann J."/>
            <person name="Jimenez D.J."/>
        </authorList>
    </citation>
    <scope>NUCLEOTIDE SEQUENCE</scope>
    <source>
        <strain evidence="4">MAG 3858</strain>
    </source>
</reference>
<organism evidence="4 5">
    <name type="scientific">Candidatus Pedobacter colombiensis</name>
    <dbReference type="NCBI Taxonomy" id="3121371"/>
    <lineage>
        <taxon>Bacteria</taxon>
        <taxon>Pseudomonadati</taxon>
        <taxon>Bacteroidota</taxon>
        <taxon>Sphingobacteriia</taxon>
        <taxon>Sphingobacteriales</taxon>
        <taxon>Sphingobacteriaceae</taxon>
        <taxon>Pedobacter</taxon>
    </lineage>
</organism>
<evidence type="ECO:0000259" key="2">
    <source>
        <dbReference type="PROSITE" id="PS51736"/>
    </source>
</evidence>
<dbReference type="Pfam" id="PF07508">
    <property type="entry name" value="Recombinase"/>
    <property type="match status" value="1"/>
</dbReference>
<protein>
    <submittedName>
        <fullName evidence="4">Recombinase family protein</fullName>
    </submittedName>
</protein>
<dbReference type="PROSITE" id="PS51737">
    <property type="entry name" value="RECOMBINASE_DNA_BIND"/>
    <property type="match status" value="1"/>
</dbReference>
<evidence type="ECO:0000256" key="1">
    <source>
        <dbReference type="SAM" id="Coils"/>
    </source>
</evidence>
<dbReference type="GO" id="GO:0003677">
    <property type="term" value="F:DNA binding"/>
    <property type="evidence" value="ECO:0007669"/>
    <property type="project" value="InterPro"/>
</dbReference>
<dbReference type="GO" id="GO:0000150">
    <property type="term" value="F:DNA strand exchange activity"/>
    <property type="evidence" value="ECO:0007669"/>
    <property type="project" value="InterPro"/>
</dbReference>
<dbReference type="EMBL" id="CP119313">
    <property type="protein sequence ID" value="WEK18869.1"/>
    <property type="molecule type" value="Genomic_DNA"/>
</dbReference>
<dbReference type="Proteomes" id="UP001214530">
    <property type="component" value="Chromosome"/>
</dbReference>
<keyword evidence="1" id="KW-0175">Coiled coil</keyword>
<sequence>MTNNNALGYRRLSEKDQSRYSLEYQDKAITDYCNRYDLNLIGVYTDNGECSDTFDRPDYQALESFIKKHKGKARYLIIMDHDRFSRNLPEALMKIDELEDKHGIKVLASNEDVNLDTKDPAVFMQRAFNYLIANQELLRIRKRTKDGIRQAQSQGRYVNRAPFGYNNLKDEGKRGVLIIDEAKADIVRLIFEQYLSGASFYDVHQKAKEIGFHFTGNGAIQKVLGNCTYAGLVKVNGDRKTPDRIVKGLHQPIIGEADYWLVQERLENKRPSKAQPKEEFPLRGILKCWCGKSMTAGFSKGKTKYYLYYRCTQHTETNIPGYSLHDQFESLLDLLSFTKDQADYISERSRVLLKEAWVDNAKVLLEREKQLKDIDRKIDKLEERLMDDEIDGGTYKKWKQKFSQEKAVILKDIDTISQESKGNKLEKLNRLLPLMTSIKSIYKEAPLRSKHAIVRGVFKHKLVYIDGMFRTPSMEPAFHYNSLKAKEKGLLEIEEPFGNGDLISFCSP</sequence>
<dbReference type="InterPro" id="IPR011109">
    <property type="entry name" value="DNA_bind_recombinase_dom"/>
</dbReference>